<sequence length="597" mass="62751">MTIEHISAAILVLAVLLAAVRLILWHRASPQPHRPRLIALLVLQPVCAALLFLTLYPPPVPVGGDAIRVATAGAPQLAEPAGAPTLALPEAGDMQGAEHVPDLATALRRHPQVRRITVLGSGFTPRDMDAASGLDVDFNPRPPPAGIVSVTPPPVAAPGESFGVGGMVTPSSNMVVELLDPAGRVTDVTSPDRQGHVRLTGTARAAGNSLFTLRVRTNGRTLAQALVPLTVRDPKPLRLLLLAAAPGPEIKYLRRWATDAGFEVTSQINAGGGISLGDAPISLNPATLARFDLVVIDDRSWIALGGRRAALMTAVRNGLGMILRPTGPLDATTRSQWRNLGFALTGTNSISPLVLPKPAPASIARTRLGIATETAPEDMSLPADFIPDVSRLALSPLGMTSAALLQDGGDAPIAAWRAQGLGRVALFTGLDSYALVLTGRATLYDDWWRALARAVIRPAPSPASPPAISWAGERLSLCGTGPRASVQQPDGSAVALQPVGACAAFWPVKAGWHRLITKDGNAPFYVQPADALPAMRSARDRDATLLLPNAPAIASEATRNAPGTAWPFGIAWLLVSALLWWLERSRVGRPQPARSSM</sequence>
<feature type="transmembrane region" description="Helical" evidence="1">
    <location>
        <begin position="37"/>
        <end position="56"/>
    </location>
</feature>
<evidence type="ECO:0000256" key="1">
    <source>
        <dbReference type="SAM" id="Phobius"/>
    </source>
</evidence>
<organism evidence="2 3">
    <name type="scientific">Sphingobium soli</name>
    <dbReference type="NCBI Taxonomy" id="1591116"/>
    <lineage>
        <taxon>Bacteria</taxon>
        <taxon>Pseudomonadati</taxon>
        <taxon>Pseudomonadota</taxon>
        <taxon>Alphaproteobacteria</taxon>
        <taxon>Sphingomonadales</taxon>
        <taxon>Sphingomonadaceae</taxon>
        <taxon>Sphingobium</taxon>
    </lineage>
</organism>
<evidence type="ECO:0000313" key="2">
    <source>
        <dbReference type="EMBL" id="MCC4233235.1"/>
    </source>
</evidence>
<reference evidence="2 3" key="1">
    <citation type="submission" date="2021-10" db="EMBL/GenBank/DDBJ databases">
        <title>The diversity and Nitrogen Metabolism of Culturable Nitrate-Utilizing Bacteria Within the Oxygen Minimum Zone of the Changjiang (Yangtze River)Estuary.</title>
        <authorList>
            <person name="Zhang D."/>
            <person name="Zheng J."/>
            <person name="Liu S."/>
            <person name="He W."/>
        </authorList>
    </citation>
    <scope>NUCLEOTIDE SEQUENCE [LARGE SCALE GENOMIC DNA]</scope>
    <source>
        <strain evidence="2 3">FXH275-2</strain>
    </source>
</reference>
<feature type="transmembrane region" description="Helical" evidence="1">
    <location>
        <begin position="565"/>
        <end position="582"/>
    </location>
</feature>
<keyword evidence="3" id="KW-1185">Reference proteome</keyword>
<dbReference type="RefSeq" id="WP_228227175.1">
    <property type="nucleotide sequence ID" value="NZ_JAJGNP010000007.1"/>
</dbReference>
<gene>
    <name evidence="2" type="ORF">LL253_11090</name>
</gene>
<keyword evidence="1" id="KW-0812">Transmembrane</keyword>
<dbReference type="Gene3D" id="3.40.50.880">
    <property type="match status" value="1"/>
</dbReference>
<name>A0ABS8H3Y2_9SPHN</name>
<protein>
    <submittedName>
        <fullName evidence="2">Carboxypeptidase regulatory-like domain-containing protein</fullName>
    </submittedName>
</protein>
<dbReference type="Proteomes" id="UP001198830">
    <property type="component" value="Unassembled WGS sequence"/>
</dbReference>
<dbReference type="EMBL" id="JAJGNP010000007">
    <property type="protein sequence ID" value="MCC4233235.1"/>
    <property type="molecule type" value="Genomic_DNA"/>
</dbReference>
<keyword evidence="1" id="KW-0472">Membrane</keyword>
<feature type="transmembrane region" description="Helical" evidence="1">
    <location>
        <begin position="6"/>
        <end position="25"/>
    </location>
</feature>
<keyword evidence="1" id="KW-1133">Transmembrane helix</keyword>
<proteinExistence type="predicted"/>
<dbReference type="SUPFAM" id="SSF52317">
    <property type="entry name" value="Class I glutamine amidotransferase-like"/>
    <property type="match status" value="1"/>
</dbReference>
<dbReference type="InterPro" id="IPR029062">
    <property type="entry name" value="Class_I_gatase-like"/>
</dbReference>
<comment type="caution">
    <text evidence="2">The sequence shown here is derived from an EMBL/GenBank/DDBJ whole genome shotgun (WGS) entry which is preliminary data.</text>
</comment>
<evidence type="ECO:0000313" key="3">
    <source>
        <dbReference type="Proteomes" id="UP001198830"/>
    </source>
</evidence>
<accession>A0ABS8H3Y2</accession>